<evidence type="ECO:0000256" key="1">
    <source>
        <dbReference type="SAM" id="Coils"/>
    </source>
</evidence>
<name>A0A1D2AAR2_AUXPR</name>
<feature type="compositionally biased region" description="Low complexity" evidence="2">
    <location>
        <begin position="24"/>
        <end position="46"/>
    </location>
</feature>
<accession>A0A1D2AAR2</accession>
<feature type="coiled-coil region" evidence="1">
    <location>
        <begin position="222"/>
        <end position="256"/>
    </location>
</feature>
<evidence type="ECO:0000256" key="2">
    <source>
        <dbReference type="SAM" id="MobiDB-lite"/>
    </source>
</evidence>
<protein>
    <submittedName>
        <fullName evidence="3">Uncharacterized protein</fullName>
    </submittedName>
</protein>
<reference evidence="3" key="1">
    <citation type="submission" date="2015-08" db="EMBL/GenBank/DDBJ databases">
        <authorList>
            <person name="Babu N.S."/>
            <person name="Beckwith C.J."/>
            <person name="Beseler K.G."/>
            <person name="Brison A."/>
            <person name="Carone J.V."/>
            <person name="Caskin T.P."/>
            <person name="Diamond M."/>
            <person name="Durham M.E."/>
            <person name="Foxe J.M."/>
            <person name="Go M."/>
            <person name="Henderson B.A."/>
            <person name="Jones I.B."/>
            <person name="McGettigan J.A."/>
            <person name="Micheletti S.J."/>
            <person name="Nasrallah M.E."/>
            <person name="Ortiz D."/>
            <person name="Piller C.R."/>
            <person name="Privatt S.R."/>
            <person name="Schneider S.L."/>
            <person name="Sharp S."/>
            <person name="Smith T.C."/>
            <person name="Stanton J.D."/>
            <person name="Ullery H.E."/>
            <person name="Wilson R.J."/>
            <person name="Serrano M.G."/>
            <person name="Buck G."/>
            <person name="Lee V."/>
            <person name="Wang Y."/>
            <person name="Carvalho R."/>
            <person name="Voegtly L."/>
            <person name="Shi R."/>
            <person name="Duckworth R."/>
            <person name="Johnson A."/>
            <person name="Loviza R."/>
            <person name="Walstead R."/>
            <person name="Shah Z."/>
            <person name="Kiflezghi M."/>
            <person name="Wade K."/>
            <person name="Ball S.L."/>
            <person name="Bradley K.W."/>
            <person name="Asai D.J."/>
            <person name="Bowman C.A."/>
            <person name="Russell D.A."/>
            <person name="Pope W.H."/>
            <person name="Jacobs-Sera D."/>
            <person name="Hendrix R.W."/>
            <person name="Hatfull G.F."/>
        </authorList>
    </citation>
    <scope>NUCLEOTIDE SEQUENCE</scope>
</reference>
<feature type="region of interest" description="Disordered" evidence="2">
    <location>
        <begin position="80"/>
        <end position="113"/>
    </location>
</feature>
<dbReference type="EMBL" id="GDKF01002461">
    <property type="protein sequence ID" value="JAT76161.1"/>
    <property type="molecule type" value="Transcribed_RNA"/>
</dbReference>
<keyword evidence="1" id="KW-0175">Coiled coil</keyword>
<feature type="region of interest" description="Disordered" evidence="2">
    <location>
        <begin position="1"/>
        <end position="59"/>
    </location>
</feature>
<organism evidence="3">
    <name type="scientific">Auxenochlorella protothecoides</name>
    <name type="common">Green microalga</name>
    <name type="synonym">Chlorella protothecoides</name>
    <dbReference type="NCBI Taxonomy" id="3075"/>
    <lineage>
        <taxon>Eukaryota</taxon>
        <taxon>Viridiplantae</taxon>
        <taxon>Chlorophyta</taxon>
        <taxon>core chlorophytes</taxon>
        <taxon>Trebouxiophyceae</taxon>
        <taxon>Chlorellales</taxon>
        <taxon>Chlorellaceae</taxon>
        <taxon>Auxenochlorella</taxon>
    </lineage>
</organism>
<evidence type="ECO:0000313" key="3">
    <source>
        <dbReference type="EMBL" id="JAT76161.1"/>
    </source>
</evidence>
<dbReference type="AlphaFoldDB" id="A0A1D2AAR2"/>
<sequence length="286" mass="31750">MFTSMTSWRPPPGPKEVECASLGGSSCTSQPCTPPSSSECSEGEPSLQGPRPRESPGVRAKAAFFEALIKSNTTALVRCSAPDSPLPDHDACPDFPEDDGDPSDRCPSSPGYSEVTMTLRLPRRARSPAPRPLPDADREALAVRLAALEAALARRSAECDNLTRVVRELSEGRVKTVCARAVLAEKHAELAAEYHRMQRIADLSRTVSKENLAKTSKTLKALRQVQQELYATKKRTQALEERNRKIKDENLALREKVGLLERYDFEHVQQSVCMRHYTRCRVAETY</sequence>
<gene>
    <name evidence="3" type="ORF">g.5679</name>
</gene>
<proteinExistence type="predicted"/>